<sequence length="78" mass="8701">MFWRPVISLVVPVTASFFRAQHESALLHLPVMGDRCENGGVRFQLWRVQAYCTAGGRKTGKSAGLHMAANTENRADRK</sequence>
<comment type="caution">
    <text evidence="2">The sequence shown here is derived from an EMBL/GenBank/DDBJ whole genome shotgun (WGS) entry which is preliminary data.</text>
</comment>
<reference evidence="2" key="1">
    <citation type="submission" date="2018-10" db="EMBL/GenBank/DDBJ databases">
        <authorList>
            <consortium name="PulseNet: The National Subtyping Network for Foodborne Disease Surveillance"/>
            <person name="Tarr C.L."/>
            <person name="Trees E."/>
            <person name="Katz L.S."/>
            <person name="Carleton-Romer H.A."/>
            <person name="Stroika S."/>
            <person name="Kucerova Z."/>
            <person name="Roache K.F."/>
            <person name="Sabol A.L."/>
            <person name="Besser J."/>
            <person name="Gerner-Smidt P."/>
        </authorList>
    </citation>
    <scope>NUCLEOTIDE SEQUENCE [LARGE SCALE GENOMIC DNA]</scope>
    <source>
        <strain evidence="2">PNUSAS038541</strain>
    </source>
</reference>
<dbReference type="EMBL" id="RVIJ01000057">
    <property type="protein sequence ID" value="MLW03681.1"/>
    <property type="molecule type" value="Genomic_DNA"/>
</dbReference>
<evidence type="ECO:0000256" key="1">
    <source>
        <dbReference type="SAM" id="MobiDB-lite"/>
    </source>
</evidence>
<accession>A0A403N4N6</accession>
<evidence type="ECO:0000313" key="2">
    <source>
        <dbReference type="EMBL" id="MLW03681.1"/>
    </source>
</evidence>
<organism evidence="2">
    <name type="scientific">Salmonella enterica</name>
    <name type="common">Salmonella choleraesuis</name>
    <dbReference type="NCBI Taxonomy" id="28901"/>
    <lineage>
        <taxon>Bacteria</taxon>
        <taxon>Pseudomonadati</taxon>
        <taxon>Pseudomonadota</taxon>
        <taxon>Gammaproteobacteria</taxon>
        <taxon>Enterobacterales</taxon>
        <taxon>Enterobacteriaceae</taxon>
        <taxon>Salmonella</taxon>
    </lineage>
</organism>
<gene>
    <name evidence="2" type="ORF">EAK82_26675</name>
</gene>
<protein>
    <submittedName>
        <fullName evidence="2">Uncharacterized protein</fullName>
    </submittedName>
</protein>
<dbReference type="AlphaFoldDB" id="A0A403N4N6"/>
<feature type="region of interest" description="Disordered" evidence="1">
    <location>
        <begin position="56"/>
        <end position="78"/>
    </location>
</feature>
<proteinExistence type="predicted"/>
<name>A0A403N4N6_SALER</name>
<dbReference type="Proteomes" id="UP000885392">
    <property type="component" value="Unassembled WGS sequence"/>
</dbReference>